<dbReference type="RefSeq" id="WP_322186715.1">
    <property type="nucleotide sequence ID" value="NZ_JAXLPB010000002.1"/>
</dbReference>
<evidence type="ECO:0008006" key="3">
    <source>
        <dbReference type="Google" id="ProtNLM"/>
    </source>
</evidence>
<evidence type="ECO:0000313" key="1">
    <source>
        <dbReference type="EMBL" id="MDY8109267.1"/>
    </source>
</evidence>
<dbReference type="EMBL" id="JAXLPB010000002">
    <property type="protein sequence ID" value="MDY8109267.1"/>
    <property type="molecule type" value="Genomic_DNA"/>
</dbReference>
<evidence type="ECO:0000313" key="2">
    <source>
        <dbReference type="Proteomes" id="UP001294412"/>
    </source>
</evidence>
<name>A0ABU5I1P2_9HYPH</name>
<accession>A0ABU5I1P2</accession>
<organism evidence="1 2">
    <name type="scientific">Fulvimarina uroteuthidis</name>
    <dbReference type="NCBI Taxonomy" id="3098149"/>
    <lineage>
        <taxon>Bacteria</taxon>
        <taxon>Pseudomonadati</taxon>
        <taxon>Pseudomonadota</taxon>
        <taxon>Alphaproteobacteria</taxon>
        <taxon>Hyphomicrobiales</taxon>
        <taxon>Aurantimonadaceae</taxon>
        <taxon>Fulvimarina</taxon>
    </lineage>
</organism>
<comment type="caution">
    <text evidence="1">The sequence shown here is derived from an EMBL/GenBank/DDBJ whole genome shotgun (WGS) entry which is preliminary data.</text>
</comment>
<gene>
    <name evidence="1" type="ORF">U0C82_08935</name>
</gene>
<proteinExistence type="predicted"/>
<sequence length="193" mass="20007">MSRTRIFCATGRLVDAGSSRDAGAMAMIARLASGLGVAAAIIAGSAMPAGSQARSDAPSDWTVSADATGTTYRLTGDNSRLSIECVSQHHGGGAVLSMVVDGRDPAPRTISSVIVGERIFGVRHDFAGVGVTDCPSCAADFDALWAALRDPATDEITLKSGEKRRHLRSRGGETALGACQSDFARLSLQADRL</sequence>
<keyword evidence="2" id="KW-1185">Reference proteome</keyword>
<reference evidence="1 2" key="1">
    <citation type="submission" date="2023-12" db="EMBL/GenBank/DDBJ databases">
        <title>Description of Novel Strain Fulvimarina sp. 2208YS6-2-32 isolated from Uroteuthis (Photololigo) edulis.</title>
        <authorList>
            <person name="Park J.-S."/>
        </authorList>
    </citation>
    <scope>NUCLEOTIDE SEQUENCE [LARGE SCALE GENOMIC DNA]</scope>
    <source>
        <strain evidence="1 2">2208YS6-2-32</strain>
    </source>
</reference>
<protein>
    <recommendedName>
        <fullName evidence="3">Lipoprotein</fullName>
    </recommendedName>
</protein>
<dbReference type="Proteomes" id="UP001294412">
    <property type="component" value="Unassembled WGS sequence"/>
</dbReference>